<organism evidence="2">
    <name type="scientific">Cladocopium goreaui</name>
    <dbReference type="NCBI Taxonomy" id="2562237"/>
    <lineage>
        <taxon>Eukaryota</taxon>
        <taxon>Sar</taxon>
        <taxon>Alveolata</taxon>
        <taxon>Dinophyceae</taxon>
        <taxon>Suessiales</taxon>
        <taxon>Symbiodiniaceae</taxon>
        <taxon>Cladocopium</taxon>
    </lineage>
</organism>
<dbReference type="AlphaFoldDB" id="A0A9P1BYT2"/>
<dbReference type="EMBL" id="CAMXCT010000671">
    <property type="protein sequence ID" value="CAI3981946.1"/>
    <property type="molecule type" value="Genomic_DNA"/>
</dbReference>
<dbReference type="OrthoDB" id="477203at2759"/>
<feature type="compositionally biased region" description="Low complexity" evidence="1">
    <location>
        <begin position="383"/>
        <end position="413"/>
    </location>
</feature>
<dbReference type="EMBL" id="CAMXCT030000671">
    <property type="protein sequence ID" value="CAL4769258.1"/>
    <property type="molecule type" value="Genomic_DNA"/>
</dbReference>
<sequence>ASAKQLAADHRNLLKLEAIAAQSGSTPKILSNLNVVCTATIRVLWLAFEEDKRHHGSHGGLHLLRGQTLPDSKIVEDCHGILRKNAKKGSNKRQTLQALQELVTSSSVLQTRDIKHKAFVTREEFLRRFPRTKDRKRKRLEGEEDFRHAEYVGFCLGHGVWSALFWPLSIHKDGDFEGYYLDPKGEVEWVHILDPQEWFVLPHTAVLHQEKIYMEVTSDVPLLRFFFGEASCRNSLTIADMTVLSEVLMLDSEQFNPTKMKRDHLLILDKVGNLLPNRRRAQSLAIGDALDEFILSEMPLEEQQDFKEVADEVDTKRKCGWSLVDQKWREQTAKKKPKAKAKRKAKPKPKAVPRRCGRKRKRSEAELQQQEDRQVAPALLDGPAEPVAAASERPAEPSAPADVDSAEAGAVEPEPGPVEPRNDPGDMDDDMTLEELRQQAVRHAAPEDAAPDAVVSEAPPRPERADANQEPARAPRAGPFQEVVQRTDISCPHCNTICGQIKLVPNPGTRDEPTWSMRVKQDGEWPTKGRFFRRRLARLINDDPDDGNNPEGARKWVMQMQMKTCCDAGRG</sequence>
<gene>
    <name evidence="2" type="ORF">C1SCF055_LOCUS9689</name>
</gene>
<evidence type="ECO:0000313" key="2">
    <source>
        <dbReference type="EMBL" id="CAI3981946.1"/>
    </source>
</evidence>
<evidence type="ECO:0000313" key="3">
    <source>
        <dbReference type="EMBL" id="CAL1135321.1"/>
    </source>
</evidence>
<keyword evidence="4" id="KW-1185">Reference proteome</keyword>
<dbReference type="Proteomes" id="UP001152797">
    <property type="component" value="Unassembled WGS sequence"/>
</dbReference>
<evidence type="ECO:0000256" key="1">
    <source>
        <dbReference type="SAM" id="MobiDB-lite"/>
    </source>
</evidence>
<feature type="compositionally biased region" description="Basic residues" evidence="1">
    <location>
        <begin position="334"/>
        <end position="362"/>
    </location>
</feature>
<feature type="non-terminal residue" evidence="2">
    <location>
        <position position="571"/>
    </location>
</feature>
<proteinExistence type="predicted"/>
<dbReference type="EMBL" id="CAMXCT020000671">
    <property type="protein sequence ID" value="CAL1135321.1"/>
    <property type="molecule type" value="Genomic_DNA"/>
</dbReference>
<evidence type="ECO:0000313" key="4">
    <source>
        <dbReference type="Proteomes" id="UP001152797"/>
    </source>
</evidence>
<reference evidence="2" key="1">
    <citation type="submission" date="2022-10" db="EMBL/GenBank/DDBJ databases">
        <authorList>
            <person name="Chen Y."/>
            <person name="Dougan E. K."/>
            <person name="Chan C."/>
            <person name="Rhodes N."/>
            <person name="Thang M."/>
        </authorList>
    </citation>
    <scope>NUCLEOTIDE SEQUENCE</scope>
</reference>
<reference evidence="3" key="2">
    <citation type="submission" date="2024-04" db="EMBL/GenBank/DDBJ databases">
        <authorList>
            <person name="Chen Y."/>
            <person name="Shah S."/>
            <person name="Dougan E. K."/>
            <person name="Thang M."/>
            <person name="Chan C."/>
        </authorList>
    </citation>
    <scope>NUCLEOTIDE SEQUENCE [LARGE SCALE GENOMIC DNA]</scope>
</reference>
<protein>
    <submittedName>
        <fullName evidence="2">Uncharacterized protein</fullName>
    </submittedName>
</protein>
<accession>A0A9P1BYT2</accession>
<feature type="region of interest" description="Disordered" evidence="1">
    <location>
        <begin position="330"/>
        <end position="478"/>
    </location>
</feature>
<comment type="caution">
    <text evidence="2">The sequence shown here is derived from an EMBL/GenBank/DDBJ whole genome shotgun (WGS) entry which is preliminary data.</text>
</comment>
<name>A0A9P1BYT2_9DINO</name>